<accession>A0A4C1TUN0</accession>
<protein>
    <submittedName>
        <fullName evidence="1">Uncharacterized protein</fullName>
    </submittedName>
</protein>
<keyword evidence="2" id="KW-1185">Reference proteome</keyword>
<evidence type="ECO:0000313" key="2">
    <source>
        <dbReference type="Proteomes" id="UP000299102"/>
    </source>
</evidence>
<organism evidence="1 2">
    <name type="scientific">Eumeta variegata</name>
    <name type="common">Bagworm moth</name>
    <name type="synonym">Eumeta japonica</name>
    <dbReference type="NCBI Taxonomy" id="151549"/>
    <lineage>
        <taxon>Eukaryota</taxon>
        <taxon>Metazoa</taxon>
        <taxon>Ecdysozoa</taxon>
        <taxon>Arthropoda</taxon>
        <taxon>Hexapoda</taxon>
        <taxon>Insecta</taxon>
        <taxon>Pterygota</taxon>
        <taxon>Neoptera</taxon>
        <taxon>Endopterygota</taxon>
        <taxon>Lepidoptera</taxon>
        <taxon>Glossata</taxon>
        <taxon>Ditrysia</taxon>
        <taxon>Tineoidea</taxon>
        <taxon>Psychidae</taxon>
        <taxon>Oiketicinae</taxon>
        <taxon>Eumeta</taxon>
    </lineage>
</organism>
<comment type="caution">
    <text evidence="1">The sequence shown here is derived from an EMBL/GenBank/DDBJ whole genome shotgun (WGS) entry which is preliminary data.</text>
</comment>
<dbReference type="Proteomes" id="UP000299102">
    <property type="component" value="Unassembled WGS sequence"/>
</dbReference>
<name>A0A4C1TUN0_EUMVA</name>
<gene>
    <name evidence="1" type="ORF">EVAR_8688_1</name>
</gene>
<evidence type="ECO:0000313" key="1">
    <source>
        <dbReference type="EMBL" id="GBP17700.1"/>
    </source>
</evidence>
<dbReference type="EMBL" id="BGZK01000089">
    <property type="protein sequence ID" value="GBP17700.1"/>
    <property type="molecule type" value="Genomic_DNA"/>
</dbReference>
<dbReference type="AlphaFoldDB" id="A0A4C1TUN0"/>
<reference evidence="1 2" key="1">
    <citation type="journal article" date="2019" name="Commun. Biol.">
        <title>The bagworm genome reveals a unique fibroin gene that provides high tensile strength.</title>
        <authorList>
            <person name="Kono N."/>
            <person name="Nakamura H."/>
            <person name="Ohtoshi R."/>
            <person name="Tomita M."/>
            <person name="Numata K."/>
            <person name="Arakawa K."/>
        </authorList>
    </citation>
    <scope>NUCLEOTIDE SEQUENCE [LARGE SCALE GENOMIC DNA]</scope>
</reference>
<proteinExistence type="predicted"/>
<sequence>MVSYPSSVCAVRCSCLEITSTDADRLQVSMASYPLSVCRPLFMSRDHEHDTDRLRVGVISIVQCAVRCSCLEITSTDVDRLQVSMASYPSSVCAVRCSCLEITSTDAADYKYE</sequence>